<dbReference type="OrthoDB" id="527990at2759"/>
<accession>A0A1X0NXB6</accession>
<keyword evidence="14" id="KW-0325">Glycoprotein</keyword>
<dbReference type="GO" id="GO:0006508">
    <property type="term" value="P:proteolysis"/>
    <property type="evidence" value="ECO:0007669"/>
    <property type="project" value="UniProtKB-KW"/>
</dbReference>
<evidence type="ECO:0000256" key="7">
    <source>
        <dbReference type="ARBA" id="ARBA00022801"/>
    </source>
</evidence>
<evidence type="ECO:0000256" key="19">
    <source>
        <dbReference type="SAM" id="Phobius"/>
    </source>
</evidence>
<feature type="active site" evidence="15">
    <location>
        <position position="219"/>
    </location>
</feature>
<keyword evidence="12" id="KW-0865">Zymogen</keyword>
<keyword evidence="21" id="KW-1185">Reference proteome</keyword>
<evidence type="ECO:0000256" key="10">
    <source>
        <dbReference type="ARBA" id="ARBA00023049"/>
    </source>
</evidence>
<dbReference type="GO" id="GO:0005737">
    <property type="term" value="C:cytoplasm"/>
    <property type="evidence" value="ECO:0007669"/>
    <property type="project" value="TreeGrafter"/>
</dbReference>
<comment type="catalytic activity">
    <reaction evidence="1">
        <text>Preference for hydrophobic residues at P1 and P1' and basic residues at P2' and P3'. A model nonapeptide is cleaved at -Ala-Tyr-|-Leu-Lys-Lys-.</text>
        <dbReference type="EC" id="3.4.24.36"/>
    </reaction>
</comment>
<evidence type="ECO:0000256" key="1">
    <source>
        <dbReference type="ARBA" id="ARBA00001249"/>
    </source>
</evidence>
<dbReference type="Gene3D" id="2.30.34.10">
    <property type="entry name" value="Leishmanolysin domain 4"/>
    <property type="match status" value="1"/>
</dbReference>
<dbReference type="GO" id="GO:0007155">
    <property type="term" value="P:cell adhesion"/>
    <property type="evidence" value="ECO:0007669"/>
    <property type="project" value="UniProtKB-KW"/>
</dbReference>
<dbReference type="RefSeq" id="XP_028883388.1">
    <property type="nucleotide sequence ID" value="XM_029025542.1"/>
</dbReference>
<evidence type="ECO:0000256" key="6">
    <source>
        <dbReference type="ARBA" id="ARBA00022729"/>
    </source>
</evidence>
<feature type="compositionally biased region" description="Basic and acidic residues" evidence="18">
    <location>
        <begin position="590"/>
        <end position="617"/>
    </location>
</feature>
<dbReference type="InterPro" id="IPR001577">
    <property type="entry name" value="Peptidase_M8"/>
</dbReference>
<dbReference type="Gene3D" id="3.10.170.20">
    <property type="match status" value="1"/>
</dbReference>
<protein>
    <recommendedName>
        <fullName evidence="17">Leishmanolysin-like peptidase</fullName>
        <ecNumber evidence="17">3.4.24.-</ecNumber>
    </recommendedName>
</protein>
<keyword evidence="13" id="KW-1015">Disulfide bond</keyword>
<dbReference type="Gene3D" id="3.90.132.10">
    <property type="entry name" value="Leishmanolysin , domain 2"/>
    <property type="match status" value="1"/>
</dbReference>
<name>A0A1X0NXB6_9TRYP</name>
<dbReference type="GO" id="GO:0046872">
    <property type="term" value="F:metal ion binding"/>
    <property type="evidence" value="ECO:0007669"/>
    <property type="project" value="UniProtKB-KW"/>
</dbReference>
<dbReference type="Gene3D" id="2.10.55.10">
    <property type="entry name" value="Leishmanolysin domain 3"/>
    <property type="match status" value="1"/>
</dbReference>
<evidence type="ECO:0000256" key="4">
    <source>
        <dbReference type="ARBA" id="ARBA00022670"/>
    </source>
</evidence>
<reference evidence="20 21" key="1">
    <citation type="submission" date="2017-03" db="EMBL/GenBank/DDBJ databases">
        <title>An alternative strategy for trypanosome survival in the mammalian bloodstream revealed through genome and transcriptome analysis of the ubiquitous bovine parasite Trypanosoma (Megatrypanum) theileri.</title>
        <authorList>
            <person name="Kelly S."/>
            <person name="Ivens A."/>
            <person name="Mott A."/>
            <person name="O'Neill E."/>
            <person name="Emms D."/>
            <person name="Macleod O."/>
            <person name="Voorheis P."/>
            <person name="Matthews J."/>
            <person name="Matthews K."/>
            <person name="Carrington M."/>
        </authorList>
    </citation>
    <scope>NUCLEOTIDE SEQUENCE [LARGE SCALE GENOMIC DNA]</scope>
    <source>
        <strain evidence="20">Edinburgh</strain>
    </source>
</reference>
<keyword evidence="19" id="KW-1133">Transmembrane helix</keyword>
<dbReference type="PANTHER" id="PTHR10942">
    <property type="entry name" value="LEISHMANOLYSIN-LIKE PEPTIDASE"/>
    <property type="match status" value="1"/>
</dbReference>
<dbReference type="GeneID" id="39985322"/>
<evidence type="ECO:0000256" key="14">
    <source>
        <dbReference type="ARBA" id="ARBA00023180"/>
    </source>
</evidence>
<feature type="binding site" evidence="16">
    <location>
        <position position="286"/>
    </location>
    <ligand>
        <name>Zn(2+)</name>
        <dbReference type="ChEBI" id="CHEBI:29105"/>
        <note>catalytic</note>
    </ligand>
</feature>
<keyword evidence="10 16" id="KW-0482">Metalloprotease</keyword>
<comment type="cofactor">
    <cofactor evidence="16 17">
        <name>Zn(2+)</name>
        <dbReference type="ChEBI" id="CHEBI:29105"/>
    </cofactor>
    <text evidence="16 17">Binds 1 zinc ion per subunit.</text>
</comment>
<feature type="compositionally biased region" description="Polar residues" evidence="18">
    <location>
        <begin position="536"/>
        <end position="547"/>
    </location>
</feature>
<keyword evidence="19" id="KW-0812">Transmembrane</keyword>
<feature type="chain" id="PRO_5023978814" description="Leishmanolysin-like peptidase" evidence="17">
    <location>
        <begin position="29"/>
        <end position="705"/>
    </location>
</feature>
<dbReference type="AlphaFoldDB" id="A0A1X0NXB6"/>
<evidence type="ECO:0000256" key="11">
    <source>
        <dbReference type="ARBA" id="ARBA00023136"/>
    </source>
</evidence>
<evidence type="ECO:0000256" key="8">
    <source>
        <dbReference type="ARBA" id="ARBA00022833"/>
    </source>
</evidence>
<dbReference type="GO" id="GO:0004222">
    <property type="term" value="F:metalloendopeptidase activity"/>
    <property type="evidence" value="ECO:0007669"/>
    <property type="project" value="UniProtKB-UniRule"/>
</dbReference>
<evidence type="ECO:0000256" key="2">
    <source>
        <dbReference type="ARBA" id="ARBA00004370"/>
    </source>
</evidence>
<dbReference type="PRINTS" id="PR00782">
    <property type="entry name" value="LSHMANOLYSIN"/>
</dbReference>
<evidence type="ECO:0000256" key="15">
    <source>
        <dbReference type="PIRSR" id="PIRSR601577-1"/>
    </source>
</evidence>
<gene>
    <name evidence="20" type="ORF">TM35_000133260</name>
</gene>
<evidence type="ECO:0000313" key="21">
    <source>
        <dbReference type="Proteomes" id="UP000192257"/>
    </source>
</evidence>
<evidence type="ECO:0000256" key="13">
    <source>
        <dbReference type="ARBA" id="ARBA00023157"/>
    </source>
</evidence>
<proteinExistence type="inferred from homology"/>
<keyword evidence="7 17" id="KW-0378">Hydrolase</keyword>
<evidence type="ECO:0000313" key="20">
    <source>
        <dbReference type="EMBL" id="ORC89322.1"/>
    </source>
</evidence>
<feature type="signal peptide" evidence="17">
    <location>
        <begin position="1"/>
        <end position="28"/>
    </location>
</feature>
<sequence>MENYFMRHLLYPVLLLFLLLCCAGTSFAAVVQHLPQRGESALHAYTVADLEKSGRNWKPIHIEVSAEGVNNVLRDCDRKRALAEQLKGTGTRRYDDSVFCDNKTGITDEKKDLLLNKLLLAAIKLHTDRLNIEQKEGEVVVSTSTINSFSGECGVIKSWEHKKSFSKADFVLFVGLDESEMSTIVCSQDLEERPTSALIKFVPKDILDTRHFVRTAAHEIAHGLGFEVTRMRKLKLIKKGALRGKGKVTAVDSEIIQEMMREHYDCHLDITGMYMEDEGNGRRKLHWERRIAKDELMSPYTGEPSGMFYTNLTLAAFHSLPFYSANFNMAEPMSWGKKSGCNLLHKTCDRYRDELMKYTNMFCDENGPVLQCTSDRFALGTCSSKSLPGTLPGEYHYFTKTAGQNEMTNGCPIIKPLKETTCESGDVALMPGSIVSNMSRCLNVNKPLEFSEGDQRNGVTAKGICAKVKCENGKVSVQYKEDTTKWIECSGENATIEMKDSKFKGVSIVCPKYEEVCTGLNETDLPTIEYDDKSDNSNASEIPSPNVDSPEKNDPSEAEKAPQTEESHHPNKSPQEEDTQNAEIPSKEGGSPEKNDPSETEKAPQTEGSHPEEKPSQDEVTQNAEIPSKEGGSSKPESPDNNDTTNIENGQDDHNTGNDLTDSKVENTNSPTGVISGKDTDNSIALSFFGPLMLLVCVVAAVVAL</sequence>
<feature type="transmembrane region" description="Helical" evidence="19">
    <location>
        <begin position="684"/>
        <end position="704"/>
    </location>
</feature>
<feature type="binding site" evidence="16">
    <location>
        <position position="218"/>
    </location>
    <ligand>
        <name>Zn(2+)</name>
        <dbReference type="ChEBI" id="CHEBI:29105"/>
        <note>catalytic</note>
    </ligand>
</feature>
<keyword evidence="5 16" id="KW-0479">Metal-binding</keyword>
<feature type="compositionally biased region" description="Polar residues" evidence="18">
    <location>
        <begin position="635"/>
        <end position="649"/>
    </location>
</feature>
<organism evidence="20 21">
    <name type="scientific">Trypanosoma theileri</name>
    <dbReference type="NCBI Taxonomy" id="67003"/>
    <lineage>
        <taxon>Eukaryota</taxon>
        <taxon>Discoba</taxon>
        <taxon>Euglenozoa</taxon>
        <taxon>Kinetoplastea</taxon>
        <taxon>Metakinetoplastina</taxon>
        <taxon>Trypanosomatida</taxon>
        <taxon>Trypanosomatidae</taxon>
        <taxon>Trypanosoma</taxon>
    </lineage>
</organism>
<feature type="region of interest" description="Disordered" evidence="18">
    <location>
        <begin position="525"/>
        <end position="680"/>
    </location>
</feature>
<comment type="similarity">
    <text evidence="3 17">Belongs to the peptidase M8 family.</text>
</comment>
<comment type="caution">
    <text evidence="20">The sequence shown here is derived from an EMBL/GenBank/DDBJ whole genome shotgun (WGS) entry which is preliminary data.</text>
</comment>
<dbReference type="EC" id="3.4.24.-" evidence="17"/>
<keyword evidence="4 17" id="KW-0645">Protease</keyword>
<dbReference type="VEuPathDB" id="TriTrypDB:TM35_000133260"/>
<feature type="compositionally biased region" description="Basic and acidic residues" evidence="18">
    <location>
        <begin position="651"/>
        <end position="665"/>
    </location>
</feature>
<evidence type="ECO:0000256" key="12">
    <source>
        <dbReference type="ARBA" id="ARBA00023145"/>
    </source>
</evidence>
<dbReference type="Pfam" id="PF01457">
    <property type="entry name" value="Peptidase_M8"/>
    <property type="match status" value="1"/>
</dbReference>
<comment type="subcellular location">
    <subcellularLocation>
        <location evidence="2">Membrane</location>
    </subcellularLocation>
</comment>
<feature type="compositionally biased region" description="Basic and acidic residues" evidence="18">
    <location>
        <begin position="549"/>
        <end position="569"/>
    </location>
</feature>
<evidence type="ECO:0000256" key="18">
    <source>
        <dbReference type="SAM" id="MobiDB-lite"/>
    </source>
</evidence>
<evidence type="ECO:0000256" key="3">
    <source>
        <dbReference type="ARBA" id="ARBA00005860"/>
    </source>
</evidence>
<dbReference type="EMBL" id="NBCO01000013">
    <property type="protein sequence ID" value="ORC89322.1"/>
    <property type="molecule type" value="Genomic_DNA"/>
</dbReference>
<keyword evidence="11 19" id="KW-0472">Membrane</keyword>
<evidence type="ECO:0000256" key="5">
    <source>
        <dbReference type="ARBA" id="ARBA00022723"/>
    </source>
</evidence>
<keyword evidence="8 16" id="KW-0862">Zinc</keyword>
<dbReference type="PANTHER" id="PTHR10942:SF0">
    <property type="entry name" value="LEISHMANOLYSIN-LIKE PEPTIDASE"/>
    <property type="match status" value="1"/>
</dbReference>
<evidence type="ECO:0000256" key="9">
    <source>
        <dbReference type="ARBA" id="ARBA00022889"/>
    </source>
</evidence>
<dbReference type="SUPFAM" id="SSF55486">
    <property type="entry name" value="Metalloproteases ('zincins'), catalytic domain"/>
    <property type="match status" value="1"/>
</dbReference>
<feature type="binding site" evidence="16">
    <location>
        <position position="222"/>
    </location>
    <ligand>
        <name>Zn(2+)</name>
        <dbReference type="ChEBI" id="CHEBI:29105"/>
        <note>catalytic</note>
    </ligand>
</feature>
<keyword evidence="9" id="KW-0130">Cell adhesion</keyword>
<dbReference type="Proteomes" id="UP000192257">
    <property type="component" value="Unassembled WGS sequence"/>
</dbReference>
<evidence type="ECO:0000256" key="16">
    <source>
        <dbReference type="PIRSR" id="PIRSR601577-2"/>
    </source>
</evidence>
<keyword evidence="6 17" id="KW-0732">Signal</keyword>
<dbReference type="GO" id="GO:0016020">
    <property type="term" value="C:membrane"/>
    <property type="evidence" value="ECO:0007669"/>
    <property type="project" value="UniProtKB-SubCell"/>
</dbReference>
<evidence type="ECO:0000256" key="17">
    <source>
        <dbReference type="RuleBase" id="RU366077"/>
    </source>
</evidence>